<protein>
    <submittedName>
        <fullName evidence="2">Uncharacterized protein</fullName>
    </submittedName>
</protein>
<evidence type="ECO:0000256" key="1">
    <source>
        <dbReference type="SAM" id="MobiDB-lite"/>
    </source>
</evidence>
<proteinExistence type="predicted"/>
<reference evidence="2 3" key="1">
    <citation type="submission" date="2015-11" db="EMBL/GenBank/DDBJ databases">
        <title>Draft Genome Sequence of the Strain BR 10423 (Rhizobium sp.) isolated from nodules of Mimosa pudica.</title>
        <authorList>
            <person name="Barauna A.C."/>
            <person name="Zilli J.E."/>
            <person name="Simoes-Araujo J.L."/>
            <person name="Reis V.M."/>
            <person name="James E.K."/>
            <person name="Reis F.B.Jr."/>
            <person name="Rouws L.F."/>
            <person name="Passos S.R."/>
            <person name="Gois S.R."/>
        </authorList>
    </citation>
    <scope>NUCLEOTIDE SEQUENCE [LARGE SCALE GENOMIC DNA]</scope>
    <source>
        <strain evidence="2 3">BR10423</strain>
    </source>
</reference>
<name>A0A120FQE0_9HYPH</name>
<feature type="region of interest" description="Disordered" evidence="1">
    <location>
        <begin position="48"/>
        <end position="91"/>
    </location>
</feature>
<comment type="caution">
    <text evidence="2">The sequence shown here is derived from an EMBL/GenBank/DDBJ whole genome shotgun (WGS) entry which is preliminary data.</text>
</comment>
<evidence type="ECO:0000313" key="3">
    <source>
        <dbReference type="Proteomes" id="UP000068164"/>
    </source>
</evidence>
<dbReference type="EMBL" id="LNCD01000023">
    <property type="protein sequence ID" value="KWV58401.1"/>
    <property type="molecule type" value="Genomic_DNA"/>
</dbReference>
<dbReference type="Proteomes" id="UP000068164">
    <property type="component" value="Unassembled WGS sequence"/>
</dbReference>
<evidence type="ECO:0000313" key="2">
    <source>
        <dbReference type="EMBL" id="KWV58401.1"/>
    </source>
</evidence>
<feature type="compositionally biased region" description="Basic and acidic residues" evidence="1">
    <location>
        <begin position="54"/>
        <end position="63"/>
    </location>
</feature>
<dbReference type="AlphaFoldDB" id="A0A120FQE0"/>
<dbReference type="RefSeq" id="WP_062368707.1">
    <property type="nucleotide sequence ID" value="NZ_LNCD01000023.1"/>
</dbReference>
<accession>A0A120FQE0</accession>
<sequence>MLEPPLGVATIATCYGGPKAGLQALAGTRRAETPVEDGNAVAASASLAGPKAAAGREGRRVEADPQVQEGYTKATGASASGKISRPAPTVPGIRSGYAVSRALPATVRCRRYRRCTAC</sequence>
<gene>
    <name evidence="2" type="ORF">AS026_30520</name>
</gene>
<keyword evidence="3" id="KW-1185">Reference proteome</keyword>
<organism evidence="2 3">
    <name type="scientific">Rhizobium altiplani</name>
    <dbReference type="NCBI Taxonomy" id="1864509"/>
    <lineage>
        <taxon>Bacteria</taxon>
        <taxon>Pseudomonadati</taxon>
        <taxon>Pseudomonadota</taxon>
        <taxon>Alphaproteobacteria</taxon>
        <taxon>Hyphomicrobiales</taxon>
        <taxon>Rhizobiaceae</taxon>
        <taxon>Rhizobium/Agrobacterium group</taxon>
        <taxon>Rhizobium</taxon>
    </lineage>
</organism>